<feature type="transmembrane region" description="Helical" evidence="2">
    <location>
        <begin position="48"/>
        <end position="65"/>
    </location>
</feature>
<sequence>MFGMDSLTGGGGFSASSSATATTGPQSQSGNFYGGGIDFGAGSSGTGVNQWLIIGVALVAAWAILKKK</sequence>
<reference evidence="4" key="1">
    <citation type="journal article" date="2019" name="Int. J. Syst. Evol. Microbiol.">
        <title>The Global Catalogue of Microorganisms (GCM) 10K type strain sequencing project: providing services to taxonomists for standard genome sequencing and annotation.</title>
        <authorList>
            <consortium name="The Broad Institute Genomics Platform"/>
            <consortium name="The Broad Institute Genome Sequencing Center for Infectious Disease"/>
            <person name="Wu L."/>
            <person name="Ma J."/>
        </authorList>
    </citation>
    <scope>NUCLEOTIDE SEQUENCE [LARGE SCALE GENOMIC DNA]</scope>
    <source>
        <strain evidence="4">KCTC 52277</strain>
    </source>
</reference>
<keyword evidence="4" id="KW-1185">Reference proteome</keyword>
<dbReference type="Proteomes" id="UP001595621">
    <property type="component" value="Unassembled WGS sequence"/>
</dbReference>
<evidence type="ECO:0000256" key="2">
    <source>
        <dbReference type="SAM" id="Phobius"/>
    </source>
</evidence>
<keyword evidence="2" id="KW-0472">Membrane</keyword>
<protein>
    <submittedName>
        <fullName evidence="3">Uncharacterized protein</fullName>
    </submittedName>
</protein>
<proteinExistence type="predicted"/>
<organism evidence="3 4">
    <name type="scientific">Shewanella submarina</name>
    <dbReference type="NCBI Taxonomy" id="2016376"/>
    <lineage>
        <taxon>Bacteria</taxon>
        <taxon>Pseudomonadati</taxon>
        <taxon>Pseudomonadota</taxon>
        <taxon>Gammaproteobacteria</taxon>
        <taxon>Alteromonadales</taxon>
        <taxon>Shewanellaceae</taxon>
        <taxon>Shewanella</taxon>
    </lineage>
</organism>
<gene>
    <name evidence="3" type="ORF">ACFOE0_15790</name>
</gene>
<feature type="compositionally biased region" description="Low complexity" evidence="1">
    <location>
        <begin position="14"/>
        <end position="24"/>
    </location>
</feature>
<evidence type="ECO:0000313" key="3">
    <source>
        <dbReference type="EMBL" id="MFC3139631.1"/>
    </source>
</evidence>
<feature type="region of interest" description="Disordered" evidence="1">
    <location>
        <begin position="1"/>
        <end position="26"/>
    </location>
</feature>
<keyword evidence="2" id="KW-0812">Transmembrane</keyword>
<evidence type="ECO:0000313" key="4">
    <source>
        <dbReference type="Proteomes" id="UP001595621"/>
    </source>
</evidence>
<accession>A0ABV7GJK5</accession>
<comment type="caution">
    <text evidence="3">The sequence shown here is derived from an EMBL/GenBank/DDBJ whole genome shotgun (WGS) entry which is preliminary data.</text>
</comment>
<keyword evidence="2" id="KW-1133">Transmembrane helix</keyword>
<dbReference type="RefSeq" id="WP_248936146.1">
    <property type="nucleotide sequence ID" value="NZ_JAKILF010000004.1"/>
</dbReference>
<dbReference type="EMBL" id="JBHRTD010000017">
    <property type="protein sequence ID" value="MFC3139631.1"/>
    <property type="molecule type" value="Genomic_DNA"/>
</dbReference>
<name>A0ABV7GJK5_9GAMM</name>
<evidence type="ECO:0000256" key="1">
    <source>
        <dbReference type="SAM" id="MobiDB-lite"/>
    </source>
</evidence>